<gene>
    <name evidence="5" type="ORF">BE221DRAFT_49305</name>
</gene>
<feature type="domain" description="CW-type" evidence="4">
    <location>
        <begin position="17"/>
        <end position="50"/>
    </location>
</feature>
<protein>
    <recommendedName>
        <fullName evidence="4">CW-type domain-containing protein</fullName>
    </recommendedName>
</protein>
<name>A0A1Y5I7M0_OSTTA</name>
<proteinExistence type="predicted"/>
<keyword evidence="2" id="KW-0863">Zinc-finger</keyword>
<sequence length="50" mass="5478">MANGRSAALEALLATTPLTTDAWVQCDSCATWRRVPAIVAERLGDDRAWF</sequence>
<dbReference type="Pfam" id="PF07496">
    <property type="entry name" value="zf-CW"/>
    <property type="match status" value="1"/>
</dbReference>
<dbReference type="AlphaFoldDB" id="A0A1Y5I7M0"/>
<keyword evidence="3" id="KW-0862">Zinc</keyword>
<evidence type="ECO:0000256" key="1">
    <source>
        <dbReference type="ARBA" id="ARBA00022723"/>
    </source>
</evidence>
<evidence type="ECO:0000256" key="3">
    <source>
        <dbReference type="ARBA" id="ARBA00022833"/>
    </source>
</evidence>
<accession>A0A1Y5I7M0</accession>
<evidence type="ECO:0000313" key="5">
    <source>
        <dbReference type="EMBL" id="OUS45476.1"/>
    </source>
</evidence>
<feature type="non-terminal residue" evidence="5">
    <location>
        <position position="50"/>
    </location>
</feature>
<dbReference type="Gene3D" id="3.30.40.100">
    <property type="match status" value="1"/>
</dbReference>
<reference evidence="5" key="1">
    <citation type="submission" date="2017-04" db="EMBL/GenBank/DDBJ databases">
        <title>Population genomics of picophytoplankton unveils novel chromosome hypervariability.</title>
        <authorList>
            <consortium name="DOE Joint Genome Institute"/>
            <person name="Blanc-Mathieu R."/>
            <person name="Krasovec M."/>
            <person name="Hebrard M."/>
            <person name="Yau S."/>
            <person name="Desgranges E."/>
            <person name="Martin J."/>
            <person name="Schackwitz W."/>
            <person name="Kuo A."/>
            <person name="Salin G."/>
            <person name="Donnadieu C."/>
            <person name="Desdevises Y."/>
            <person name="Sanchez-Ferandin S."/>
            <person name="Moreau H."/>
            <person name="Rivals E."/>
            <person name="Grigoriev I.V."/>
            <person name="Grimsley N."/>
            <person name="Eyre-Walker A."/>
            <person name="Piganeau G."/>
        </authorList>
    </citation>
    <scope>NUCLEOTIDE SEQUENCE [LARGE SCALE GENOMIC DNA]</scope>
    <source>
        <strain evidence="5">RCC 1115</strain>
    </source>
</reference>
<dbReference type="InterPro" id="IPR011124">
    <property type="entry name" value="Znf_CW"/>
</dbReference>
<dbReference type="eggNOG" id="KOG4442">
    <property type="taxonomic scope" value="Eukaryota"/>
</dbReference>
<keyword evidence="1" id="KW-0479">Metal-binding</keyword>
<evidence type="ECO:0000259" key="4">
    <source>
        <dbReference type="PROSITE" id="PS51050"/>
    </source>
</evidence>
<organism evidence="5">
    <name type="scientific">Ostreococcus tauri</name>
    <name type="common">Marine green alga</name>
    <dbReference type="NCBI Taxonomy" id="70448"/>
    <lineage>
        <taxon>Eukaryota</taxon>
        <taxon>Viridiplantae</taxon>
        <taxon>Chlorophyta</taxon>
        <taxon>Mamiellophyceae</taxon>
        <taxon>Mamiellales</taxon>
        <taxon>Bathycoccaceae</taxon>
        <taxon>Ostreococcus</taxon>
    </lineage>
</organism>
<dbReference type="EMBL" id="KZ155790">
    <property type="protein sequence ID" value="OUS45476.1"/>
    <property type="molecule type" value="Genomic_DNA"/>
</dbReference>
<evidence type="ECO:0000256" key="2">
    <source>
        <dbReference type="ARBA" id="ARBA00022771"/>
    </source>
</evidence>
<dbReference type="PROSITE" id="PS51050">
    <property type="entry name" value="ZF_CW"/>
    <property type="match status" value="1"/>
</dbReference>
<dbReference type="Proteomes" id="UP000195557">
    <property type="component" value="Unassembled WGS sequence"/>
</dbReference>
<dbReference type="GO" id="GO:0008270">
    <property type="term" value="F:zinc ion binding"/>
    <property type="evidence" value="ECO:0007669"/>
    <property type="project" value="UniProtKB-KW"/>
</dbReference>